<sequence length="482" mass="53866">MDSKKVLWSGRFKEGATDATLAFTSSLHTDVKLARYDVLGSIAHAKMLSAQGIISQEDGKEIQKGLKEILLQIEDGTLPIQDSLEDIHSNIEFILTDRIKDAGARLHTARSRNDQVVTDVRMFMRDAILDTIEELIGFEKTLLEVSKDNIDVIVPGFTHVQHAQPVTIGHHFMAHFSRIRRDIERFIESYSRVNVCPLGSAALAGTTYDIDREYTSSLLGFQNPCYNSMDGVSDRDFIAEFLFNSSLCAVHLSSICEELVYWSSQEFAFIEMDDAYATGSSIMPQKKNSDVAELTRGRTGAAIGDLVNILTTMKGLPLTYNRDLQEDKDAMFSSYTRLTSCIKMCSAMIATLSFNKERMLSAASEGFMNATDLADYLVVKGMPFRKAHEVVGGAVRYCIDENKKLEDLTLKELQSFSDLIKEDVFDILPLEKCVNRRKSFGGTSPEIIPVQLDNGHSAVDRQNAFLIGERNIIEQAFDALEK</sequence>
<dbReference type="GO" id="GO:0004056">
    <property type="term" value="F:argininosuccinate lyase activity"/>
    <property type="evidence" value="ECO:0007669"/>
    <property type="project" value="UniProtKB-UniRule"/>
</dbReference>
<gene>
    <name evidence="1" type="primary">argH</name>
    <name evidence="5" type="ORF">A3207_01800</name>
</gene>
<keyword evidence="1" id="KW-0963">Cytoplasm</keyword>
<evidence type="ECO:0000256" key="1">
    <source>
        <dbReference type="HAMAP-Rule" id="MF_00006"/>
    </source>
</evidence>
<dbReference type="GO" id="GO:0005829">
    <property type="term" value="C:cytosol"/>
    <property type="evidence" value="ECO:0007669"/>
    <property type="project" value="TreeGrafter"/>
</dbReference>
<dbReference type="Gene3D" id="1.10.275.10">
    <property type="entry name" value="Fumarase/aspartase (N-terminal domain)"/>
    <property type="match status" value="1"/>
</dbReference>
<evidence type="ECO:0000313" key="6">
    <source>
        <dbReference type="Proteomes" id="UP000752814"/>
    </source>
</evidence>
<dbReference type="InterPro" id="IPR029419">
    <property type="entry name" value="Arg_succ_lyase_C"/>
</dbReference>
<dbReference type="RefSeq" id="WP_020448653.1">
    <property type="nucleotide sequence ID" value="NZ_CAYAYE010000015.1"/>
</dbReference>
<evidence type="ECO:0000313" key="5">
    <source>
        <dbReference type="EMBL" id="TQS84788.1"/>
    </source>
</evidence>
<proteinExistence type="inferred from homology"/>
<keyword evidence="1 5" id="KW-0456">Lyase</keyword>
<protein>
    <recommendedName>
        <fullName evidence="1 2">Argininosuccinate lyase</fullName>
        <shortName evidence="1">ASAL</shortName>
        <ecNumber evidence="1 2">4.3.2.1</ecNumber>
    </recommendedName>
    <alternativeName>
        <fullName evidence="1">Arginosuccinase</fullName>
    </alternativeName>
</protein>
<dbReference type="InterPro" id="IPR009049">
    <property type="entry name" value="Argininosuccinate_lyase"/>
</dbReference>
<dbReference type="GeneID" id="41323182"/>
<keyword evidence="1" id="KW-0028">Amino-acid biosynthesis</keyword>
<dbReference type="PRINTS" id="PR00145">
    <property type="entry name" value="ARGSUCLYASE"/>
</dbReference>
<dbReference type="Gene3D" id="1.20.200.10">
    <property type="entry name" value="Fumarase/aspartase (Central domain)"/>
    <property type="match status" value="1"/>
</dbReference>
<organism evidence="5 6">
    <name type="scientific">Candidatus Methanomassiliicoccus intestinalis</name>
    <dbReference type="NCBI Taxonomy" id="1406512"/>
    <lineage>
        <taxon>Archaea</taxon>
        <taxon>Methanobacteriati</taxon>
        <taxon>Thermoplasmatota</taxon>
        <taxon>Thermoplasmata</taxon>
        <taxon>Methanomassiliicoccales</taxon>
        <taxon>Methanomassiliicoccaceae</taxon>
        <taxon>Methanomassiliicoccus</taxon>
    </lineage>
</organism>
<dbReference type="FunFam" id="1.20.200.10:FF:000015">
    <property type="entry name" value="argininosuccinate lyase isoform X2"/>
    <property type="match status" value="1"/>
</dbReference>
<dbReference type="AlphaFoldDB" id="A0A8J8PI28"/>
<dbReference type="NCBIfam" id="TIGR00838">
    <property type="entry name" value="argH"/>
    <property type="match status" value="1"/>
</dbReference>
<name>A0A8J8PI28_9ARCH</name>
<dbReference type="Pfam" id="PF14698">
    <property type="entry name" value="ASL_C2"/>
    <property type="match status" value="1"/>
</dbReference>
<comment type="subcellular location">
    <subcellularLocation>
        <location evidence="1">Cytoplasm</location>
    </subcellularLocation>
</comment>
<dbReference type="Pfam" id="PF00206">
    <property type="entry name" value="Lyase_1"/>
    <property type="match status" value="1"/>
</dbReference>
<evidence type="ECO:0000256" key="2">
    <source>
        <dbReference type="NCBIfam" id="TIGR00838"/>
    </source>
</evidence>
<dbReference type="InterPro" id="IPR020557">
    <property type="entry name" value="Fumarate_lyase_CS"/>
</dbReference>
<comment type="pathway">
    <text evidence="1">Amino-acid biosynthesis; L-arginine biosynthesis; L-arginine from L-ornithine and carbamoyl phosphate: step 3/3.</text>
</comment>
<dbReference type="CDD" id="cd01359">
    <property type="entry name" value="Argininosuccinate_lyase"/>
    <property type="match status" value="1"/>
</dbReference>
<dbReference type="EMBL" id="LVVT01000001">
    <property type="protein sequence ID" value="TQS84788.1"/>
    <property type="molecule type" value="Genomic_DNA"/>
</dbReference>
<comment type="caution">
    <text evidence="5">The sequence shown here is derived from an EMBL/GenBank/DDBJ whole genome shotgun (WGS) entry which is preliminary data.</text>
</comment>
<dbReference type="PANTHER" id="PTHR43814:SF1">
    <property type="entry name" value="ARGININOSUCCINATE LYASE"/>
    <property type="match status" value="1"/>
</dbReference>
<dbReference type="HAMAP" id="MF_00006">
    <property type="entry name" value="Arg_succ_lyase"/>
    <property type="match status" value="1"/>
</dbReference>
<reference evidence="5" key="1">
    <citation type="submission" date="2016-03" db="EMBL/GenBank/DDBJ databases">
        <authorList>
            <person name="Borrel G."/>
            <person name="Mccann A."/>
            <person name="O'Toole P.W."/>
        </authorList>
    </citation>
    <scope>NUCLEOTIDE SEQUENCE</scope>
    <source>
        <strain evidence="5">183</strain>
    </source>
</reference>
<evidence type="ECO:0000259" key="4">
    <source>
        <dbReference type="Pfam" id="PF14698"/>
    </source>
</evidence>
<comment type="catalytic activity">
    <reaction evidence="1">
        <text>2-(N(omega)-L-arginino)succinate = fumarate + L-arginine</text>
        <dbReference type="Rhea" id="RHEA:24020"/>
        <dbReference type="ChEBI" id="CHEBI:29806"/>
        <dbReference type="ChEBI" id="CHEBI:32682"/>
        <dbReference type="ChEBI" id="CHEBI:57472"/>
        <dbReference type="EC" id="4.3.2.1"/>
    </reaction>
</comment>
<dbReference type="EC" id="4.3.2.1" evidence="1 2"/>
<dbReference type="PROSITE" id="PS00163">
    <property type="entry name" value="FUMARATE_LYASES"/>
    <property type="match status" value="1"/>
</dbReference>
<feature type="domain" description="Fumarate lyase N-terminal" evidence="3">
    <location>
        <begin position="10"/>
        <end position="304"/>
    </location>
</feature>
<dbReference type="OMA" id="DFAIEFC"/>
<evidence type="ECO:0000259" key="3">
    <source>
        <dbReference type="Pfam" id="PF00206"/>
    </source>
</evidence>
<dbReference type="InterPro" id="IPR022761">
    <property type="entry name" value="Fumarate_lyase_N"/>
</dbReference>
<dbReference type="PANTHER" id="PTHR43814">
    <property type="entry name" value="ARGININOSUCCINATE LYASE"/>
    <property type="match status" value="1"/>
</dbReference>
<dbReference type="Gene3D" id="1.10.40.30">
    <property type="entry name" value="Fumarase/aspartase (C-terminal domain)"/>
    <property type="match status" value="1"/>
</dbReference>
<accession>A0A8J8PI28</accession>
<dbReference type="FunFam" id="1.10.40.30:FF:000001">
    <property type="entry name" value="Argininosuccinate lyase"/>
    <property type="match status" value="1"/>
</dbReference>
<dbReference type="Proteomes" id="UP000752814">
    <property type="component" value="Unassembled WGS sequence"/>
</dbReference>
<comment type="similarity">
    <text evidence="1">Belongs to the lyase 1 family. Argininosuccinate lyase subfamily.</text>
</comment>
<dbReference type="SUPFAM" id="SSF48557">
    <property type="entry name" value="L-aspartase-like"/>
    <property type="match status" value="1"/>
</dbReference>
<keyword evidence="1" id="KW-0055">Arginine biosynthesis</keyword>
<dbReference type="UniPathway" id="UPA00068">
    <property type="reaction ID" value="UER00114"/>
</dbReference>
<dbReference type="PRINTS" id="PR00149">
    <property type="entry name" value="FUMRATELYASE"/>
</dbReference>
<dbReference type="GO" id="GO:0042450">
    <property type="term" value="P:L-arginine biosynthetic process via ornithine"/>
    <property type="evidence" value="ECO:0007669"/>
    <property type="project" value="UniProtKB-UniRule"/>
</dbReference>
<dbReference type="InterPro" id="IPR000362">
    <property type="entry name" value="Fumarate_lyase_fam"/>
</dbReference>
<dbReference type="InterPro" id="IPR008948">
    <property type="entry name" value="L-Aspartase-like"/>
</dbReference>
<dbReference type="InterPro" id="IPR024083">
    <property type="entry name" value="Fumarase/histidase_N"/>
</dbReference>
<feature type="domain" description="Argininosuccinate lyase C-terminal" evidence="4">
    <location>
        <begin position="367"/>
        <end position="435"/>
    </location>
</feature>